<dbReference type="EMBL" id="JWTB01000033">
    <property type="protein sequence ID" value="KIC65333.1"/>
    <property type="molecule type" value="Genomic_DNA"/>
</dbReference>
<organism evidence="7 8">
    <name type="scientific">Pseudarthrobacter phenanthrenivorans</name>
    <name type="common">Arthrobacter phenanthrenivorans</name>
    <dbReference type="NCBI Taxonomy" id="361575"/>
    <lineage>
        <taxon>Bacteria</taxon>
        <taxon>Bacillati</taxon>
        <taxon>Actinomycetota</taxon>
        <taxon>Actinomycetes</taxon>
        <taxon>Micrococcales</taxon>
        <taxon>Micrococcaceae</taxon>
        <taxon>Pseudarthrobacter</taxon>
    </lineage>
</organism>
<name>A0A0B4EFC9_PSEPS</name>
<dbReference type="Proteomes" id="UP000031196">
    <property type="component" value="Unassembled WGS sequence"/>
</dbReference>
<feature type="region of interest" description="Disordered" evidence="5">
    <location>
        <begin position="351"/>
        <end position="370"/>
    </location>
</feature>
<dbReference type="GO" id="GO:0046872">
    <property type="term" value="F:metal ion binding"/>
    <property type="evidence" value="ECO:0007669"/>
    <property type="project" value="UniProtKB-KW"/>
</dbReference>
<dbReference type="Gene3D" id="2.40.40.20">
    <property type="match status" value="1"/>
</dbReference>
<dbReference type="Pfam" id="PF00384">
    <property type="entry name" value="Molybdopterin"/>
    <property type="match status" value="1"/>
</dbReference>
<dbReference type="Gene3D" id="3.40.228.10">
    <property type="entry name" value="Dimethylsulfoxide Reductase, domain 2"/>
    <property type="match status" value="1"/>
</dbReference>
<feature type="compositionally biased region" description="Gly residues" evidence="5">
    <location>
        <begin position="352"/>
        <end position="361"/>
    </location>
</feature>
<dbReference type="RefSeq" id="WP_043454889.1">
    <property type="nucleotide sequence ID" value="NZ_JWTB01000033.1"/>
</dbReference>
<dbReference type="InterPro" id="IPR006656">
    <property type="entry name" value="Mopterin_OxRdtase"/>
</dbReference>
<dbReference type="GO" id="GO:0003954">
    <property type="term" value="F:NADH dehydrogenase activity"/>
    <property type="evidence" value="ECO:0007669"/>
    <property type="project" value="TreeGrafter"/>
</dbReference>
<dbReference type="GO" id="GO:0043546">
    <property type="term" value="F:molybdopterin cofactor binding"/>
    <property type="evidence" value="ECO:0007669"/>
    <property type="project" value="InterPro"/>
</dbReference>
<accession>A0A0B4EFC9</accession>
<evidence type="ECO:0000256" key="1">
    <source>
        <dbReference type="ARBA" id="ARBA00022485"/>
    </source>
</evidence>
<evidence type="ECO:0000256" key="4">
    <source>
        <dbReference type="ARBA" id="ARBA00023014"/>
    </source>
</evidence>
<proteinExistence type="predicted"/>
<dbReference type="AlphaFoldDB" id="A0A0B4EFC9"/>
<evidence type="ECO:0000313" key="8">
    <source>
        <dbReference type="Proteomes" id="UP000031196"/>
    </source>
</evidence>
<evidence type="ECO:0000256" key="3">
    <source>
        <dbReference type="ARBA" id="ARBA00023004"/>
    </source>
</evidence>
<dbReference type="Gene3D" id="2.20.25.90">
    <property type="entry name" value="ADC-like domains"/>
    <property type="match status" value="1"/>
</dbReference>
<dbReference type="SUPFAM" id="SSF50692">
    <property type="entry name" value="ADC-like"/>
    <property type="match status" value="1"/>
</dbReference>
<evidence type="ECO:0000256" key="5">
    <source>
        <dbReference type="SAM" id="MobiDB-lite"/>
    </source>
</evidence>
<keyword evidence="3" id="KW-0408">Iron</keyword>
<protein>
    <submittedName>
        <fullName evidence="7">Nitrite reductase</fullName>
    </submittedName>
</protein>
<dbReference type="Pfam" id="PF01568">
    <property type="entry name" value="Molydop_binding"/>
    <property type="match status" value="1"/>
</dbReference>
<dbReference type="SMART" id="SM00926">
    <property type="entry name" value="Molybdop_Fe4S4"/>
    <property type="match status" value="1"/>
</dbReference>
<dbReference type="Gene3D" id="3.40.50.740">
    <property type="match status" value="1"/>
</dbReference>
<dbReference type="InterPro" id="IPR050123">
    <property type="entry name" value="Prok_molybdopt-oxidoreductase"/>
</dbReference>
<sequence>MTTSAATHCPYCALQCAMTLTSPADLAPAAQPGPGPAPAAPGARAVLDVAGRDFPTNRGGLCRKGWTSPSLLNHAGRITEPLLKGADGVHRPIGWDQALDLAAAAVKDARARYGADAVGVFGGGGLTNEKAYQLGKFARLALGTSRIDYNGRFCMSSAAAAGMRAFGVDRGLPFPLEALDTASTILMLGSNVAETMPPFVQHLQGARDAGGLIVVDPRRSATAAFTADGGGLHLQPLPGTDLPLLLGLSHVVIHENLVDTAFIEERTSGYSAVVRSVNSFWPERVQSLTGVPADLIRETARMLAAGARKGGSYILTGRGVEQHVDGTDTATAAINLSLLLGLPGSARSGYGTLTGQGNGQGGREHGQKADQLPGYRKITDPAARAHVAAVWGVPEEMIPGPGLPAVQLLKSLGQPDGVRCLFVHASNIAVAAPDANAVIAGLRSLDFLVVCDFFMSETAAEADLILPVLQWAEEEGTLTNLEGRVLRRRRAISPPAGARSELWIMARLAERLEAPSTYSEDPETVFEELRRASAGGLADYSGIDYAMLDRGEAAYWPYPAGSTGTPRLFQDGFAHPDGKAVLVPVVPRRRRTPGTGPQPGGRTMNLITGRLLEHYQSGAQTRRVAELLAARPEAMAQLHPAAAEAMGIADGSLVSVANGRGEVVCRAELSTAIRPETVFLPFHFPGAESANRLTEAATDPVSGMPEFKLNTVWVRPVPAPGSARILQTTEAR</sequence>
<dbReference type="GO" id="GO:0016020">
    <property type="term" value="C:membrane"/>
    <property type="evidence" value="ECO:0007669"/>
    <property type="project" value="TreeGrafter"/>
</dbReference>
<dbReference type="PANTHER" id="PTHR43105:SF10">
    <property type="entry name" value="NADH-QUINONE OXIDOREDUCTASE SUBUNIT G"/>
    <property type="match status" value="1"/>
</dbReference>
<gene>
    <name evidence="7" type="ORF">RM50_16530</name>
</gene>
<comment type="caution">
    <text evidence="7">The sequence shown here is derived from an EMBL/GenBank/DDBJ whole genome shotgun (WGS) entry which is preliminary data.</text>
</comment>
<keyword evidence="4" id="KW-0411">Iron-sulfur</keyword>
<evidence type="ECO:0000256" key="2">
    <source>
        <dbReference type="ARBA" id="ARBA00022723"/>
    </source>
</evidence>
<feature type="domain" description="4Fe-4S Mo/W bis-MGD-type" evidence="6">
    <location>
        <begin position="2"/>
        <end position="74"/>
    </location>
</feature>
<dbReference type="GO" id="GO:0022904">
    <property type="term" value="P:respiratory electron transport chain"/>
    <property type="evidence" value="ECO:0007669"/>
    <property type="project" value="TreeGrafter"/>
</dbReference>
<dbReference type="InterPro" id="IPR006657">
    <property type="entry name" value="MoPterin_dinucl-bd_dom"/>
</dbReference>
<dbReference type="OrthoDB" id="7376058at2"/>
<dbReference type="SUPFAM" id="SSF53706">
    <property type="entry name" value="Formate dehydrogenase/DMSO reductase, domains 1-3"/>
    <property type="match status" value="1"/>
</dbReference>
<reference evidence="7 8" key="1">
    <citation type="submission" date="2014-12" db="EMBL/GenBank/DDBJ databases">
        <title>Genome sequencing of Arthrobacter phenanthrenivorans SWC37.</title>
        <authorList>
            <person name="Tan P.W."/>
            <person name="Chan K.-G."/>
        </authorList>
    </citation>
    <scope>NUCLEOTIDE SEQUENCE [LARGE SCALE GENOMIC DNA]</scope>
    <source>
        <strain evidence="7 8">SWC37</strain>
    </source>
</reference>
<dbReference type="CDD" id="cd00508">
    <property type="entry name" value="MopB_CT_Fdh-Nap-like"/>
    <property type="match status" value="1"/>
</dbReference>
<evidence type="ECO:0000259" key="6">
    <source>
        <dbReference type="SMART" id="SM00926"/>
    </source>
</evidence>
<dbReference type="PANTHER" id="PTHR43105">
    <property type="entry name" value="RESPIRATORY NITRATE REDUCTASE"/>
    <property type="match status" value="1"/>
</dbReference>
<keyword evidence="1" id="KW-0004">4Fe-4S</keyword>
<dbReference type="InterPro" id="IPR006963">
    <property type="entry name" value="Mopterin_OxRdtase_4Fe-4S_dom"/>
</dbReference>
<keyword evidence="2" id="KW-0479">Metal-binding</keyword>
<dbReference type="InterPro" id="IPR009010">
    <property type="entry name" value="Asp_de-COase-like_dom_sf"/>
</dbReference>
<dbReference type="GO" id="GO:0051539">
    <property type="term" value="F:4 iron, 4 sulfur cluster binding"/>
    <property type="evidence" value="ECO:0007669"/>
    <property type="project" value="UniProtKB-KW"/>
</dbReference>
<evidence type="ECO:0000313" key="7">
    <source>
        <dbReference type="EMBL" id="KIC65333.1"/>
    </source>
</evidence>